<dbReference type="eggNOG" id="COG4637">
    <property type="taxonomic scope" value="Bacteria"/>
</dbReference>
<dbReference type="GO" id="GO:0016887">
    <property type="term" value="F:ATP hydrolysis activity"/>
    <property type="evidence" value="ECO:0007669"/>
    <property type="project" value="InterPro"/>
</dbReference>
<evidence type="ECO:0000259" key="1">
    <source>
        <dbReference type="Pfam" id="PF13304"/>
    </source>
</evidence>
<dbReference type="InterPro" id="IPR051396">
    <property type="entry name" value="Bact_Antivir_Def_Nuclease"/>
</dbReference>
<dbReference type="STRING" id="159087.Daro_1107"/>
<dbReference type="InterPro" id="IPR003959">
    <property type="entry name" value="ATPase_AAA_core"/>
</dbReference>
<accession>Q47H18</accession>
<gene>
    <name evidence="2" type="ordered locus">Daro_1107</name>
</gene>
<dbReference type="GO" id="GO:0005524">
    <property type="term" value="F:ATP binding"/>
    <property type="evidence" value="ECO:0007669"/>
    <property type="project" value="InterPro"/>
</dbReference>
<dbReference type="CDD" id="cd00267">
    <property type="entry name" value="ABC_ATPase"/>
    <property type="match status" value="1"/>
</dbReference>
<dbReference type="HOGENOM" id="CLU_033235_0_0_4"/>
<dbReference type="OrthoDB" id="9815944at2"/>
<dbReference type="PANTHER" id="PTHR43581">
    <property type="entry name" value="ATP/GTP PHOSPHATASE"/>
    <property type="match status" value="1"/>
</dbReference>
<dbReference type="KEGG" id="dar:Daro_1107"/>
<dbReference type="InterPro" id="IPR027417">
    <property type="entry name" value="P-loop_NTPase"/>
</dbReference>
<feature type="domain" description="ATPase AAA-type core" evidence="1">
    <location>
        <begin position="27"/>
        <end position="294"/>
    </location>
</feature>
<sequence length="591" mass="66609">MAVLRITSVRFSRYKAFDDFQIALQDFNVLVGPNNAGKSTIISAFRILAEGMRRARARSPERIDVPTFSGLGYRININELPIASENIFFDYDDSTPAQIKFRLSNGNHLRLLFPEQRSCILIAESNGKLPRTPSQFKADFDFEIGFVPILGPVDQKESLYAKEAARLALLTSGASRNFRNIWYHYPEGFDSFRQLIKTTWPGMDIEPPELSPNHRDLAMFCPEDRHPREICWAGYGFQVWCQMLTHVVKASKASLLVIDEPDIYLHSDLQRQLVSLLRELGPDILIATHSTEIIVECEPNNLVNISKKNKSAQRVKDISQLKLVFSALGSNLNPILTQLSKTKRVVFVEGLDFQIISVFARVLGYQRVANRSDFAVVKIEGFNPKRAVDLTSGIEATVGSNIARAVILDRDYRPESEIIDVTKELQKHGFMAHIHKRKEIENYLLDKNALERAIDSRLIERARRSGTAKQELPDVEKIIEDAMKTCKHSVFGQIQARAVEFSRKKTPHIDQATITEEISREFEEQWSSSAGRLALVPGKEVLASINAALQSSVGISVSDGQIVGSFKPTEVHQDIKNLIDELGKFSTSNNQ</sequence>
<dbReference type="EMBL" id="CP000089">
    <property type="protein sequence ID" value="AAZ45863.1"/>
    <property type="molecule type" value="Genomic_DNA"/>
</dbReference>
<dbReference type="PANTHER" id="PTHR43581:SF4">
    <property type="entry name" value="ATP_GTP PHOSPHATASE"/>
    <property type="match status" value="1"/>
</dbReference>
<dbReference type="Pfam" id="PF13304">
    <property type="entry name" value="AAA_21"/>
    <property type="match status" value="1"/>
</dbReference>
<dbReference type="Gene3D" id="3.40.50.300">
    <property type="entry name" value="P-loop containing nucleotide triphosphate hydrolases"/>
    <property type="match status" value="2"/>
</dbReference>
<dbReference type="SUPFAM" id="SSF52540">
    <property type="entry name" value="P-loop containing nucleoside triphosphate hydrolases"/>
    <property type="match status" value="1"/>
</dbReference>
<organism evidence="2">
    <name type="scientific">Dechloromonas aromatica (strain RCB)</name>
    <dbReference type="NCBI Taxonomy" id="159087"/>
    <lineage>
        <taxon>Bacteria</taxon>
        <taxon>Pseudomonadati</taxon>
        <taxon>Pseudomonadota</taxon>
        <taxon>Betaproteobacteria</taxon>
        <taxon>Rhodocyclales</taxon>
        <taxon>Azonexaceae</taxon>
        <taxon>Dechloromonas</taxon>
    </lineage>
</organism>
<reference evidence="2" key="1">
    <citation type="submission" date="2005-08" db="EMBL/GenBank/DDBJ databases">
        <title>Complete sequence of Dechloromonas aromatica RCB.</title>
        <authorList>
            <person name="Salinero K.K."/>
            <person name="Copeland A."/>
            <person name="Lucas S."/>
            <person name="Lapidus A."/>
            <person name="Barry K."/>
            <person name="Detter J.C."/>
            <person name="Glavina T."/>
            <person name="Hammon N."/>
            <person name="Israni S."/>
            <person name="Pitluck S."/>
            <person name="Di Bartolo G."/>
            <person name="Trong S."/>
            <person name="Schmutz J."/>
            <person name="Larimer F."/>
            <person name="Land M."/>
            <person name="Ivanova N."/>
            <person name="Richardson P."/>
        </authorList>
    </citation>
    <scope>NUCLEOTIDE SEQUENCE</scope>
    <source>
        <strain evidence="2">RCB</strain>
    </source>
</reference>
<name>Q47H18_DECAR</name>
<protein>
    <recommendedName>
        <fullName evidence="1">ATPase AAA-type core domain-containing protein</fullName>
    </recommendedName>
</protein>
<evidence type="ECO:0000313" key="2">
    <source>
        <dbReference type="EMBL" id="AAZ45863.1"/>
    </source>
</evidence>
<dbReference type="AlphaFoldDB" id="Q47H18"/>
<proteinExistence type="predicted"/>